<gene>
    <name evidence="1" type="ORF">AYBTSS11_LOCUS30346</name>
</gene>
<protein>
    <submittedName>
        <fullName evidence="1">Uncharacterized protein</fullName>
    </submittedName>
</protein>
<accession>A0AA86W408</accession>
<dbReference type="AlphaFoldDB" id="A0AA86W408"/>
<dbReference type="EMBL" id="OY731408">
    <property type="protein sequence ID" value="CAJ1978161.1"/>
    <property type="molecule type" value="Genomic_DNA"/>
</dbReference>
<sequence>MGSCGLWWLRGGWARGCKVRRRVKCGRWRYGGYGEGADECGSDGGDENRKQGSMVRVKMQRGGTGPMVVGCGMKVKGGEWKVGMRGREREGRYE</sequence>
<dbReference type="Proteomes" id="UP001189624">
    <property type="component" value="Chromosome 11"/>
</dbReference>
<keyword evidence="2" id="KW-1185">Reference proteome</keyword>
<name>A0AA86W408_9FABA</name>
<organism evidence="1 2">
    <name type="scientific">Sphenostylis stenocarpa</name>
    <dbReference type="NCBI Taxonomy" id="92480"/>
    <lineage>
        <taxon>Eukaryota</taxon>
        <taxon>Viridiplantae</taxon>
        <taxon>Streptophyta</taxon>
        <taxon>Embryophyta</taxon>
        <taxon>Tracheophyta</taxon>
        <taxon>Spermatophyta</taxon>
        <taxon>Magnoliopsida</taxon>
        <taxon>eudicotyledons</taxon>
        <taxon>Gunneridae</taxon>
        <taxon>Pentapetalae</taxon>
        <taxon>rosids</taxon>
        <taxon>fabids</taxon>
        <taxon>Fabales</taxon>
        <taxon>Fabaceae</taxon>
        <taxon>Papilionoideae</taxon>
        <taxon>50 kb inversion clade</taxon>
        <taxon>NPAAA clade</taxon>
        <taxon>indigoferoid/millettioid clade</taxon>
        <taxon>Phaseoleae</taxon>
        <taxon>Sphenostylis</taxon>
    </lineage>
</organism>
<dbReference type="Gramene" id="rna-AYBTSS11_LOCUS30346">
    <property type="protein sequence ID" value="CAJ1978161.1"/>
    <property type="gene ID" value="gene-AYBTSS11_LOCUS30346"/>
</dbReference>
<reference evidence="1" key="1">
    <citation type="submission" date="2023-10" db="EMBL/GenBank/DDBJ databases">
        <authorList>
            <person name="Domelevo Entfellner J.-B."/>
        </authorList>
    </citation>
    <scope>NUCLEOTIDE SEQUENCE</scope>
</reference>
<proteinExistence type="predicted"/>
<evidence type="ECO:0000313" key="2">
    <source>
        <dbReference type="Proteomes" id="UP001189624"/>
    </source>
</evidence>
<evidence type="ECO:0000313" key="1">
    <source>
        <dbReference type="EMBL" id="CAJ1978161.1"/>
    </source>
</evidence>